<dbReference type="InterPro" id="IPR018966">
    <property type="entry name" value="VTC_domain"/>
</dbReference>
<dbReference type="GO" id="GO:0006799">
    <property type="term" value="P:polyphosphate biosynthetic process"/>
    <property type="evidence" value="ECO:0007669"/>
    <property type="project" value="UniProtKB-ARBA"/>
</dbReference>
<dbReference type="InterPro" id="IPR042267">
    <property type="entry name" value="VTC_sf"/>
</dbReference>
<dbReference type="AlphaFoldDB" id="A0A919T8E4"/>
<feature type="domain" description="VTC" evidence="1">
    <location>
        <begin position="22"/>
        <end position="228"/>
    </location>
</feature>
<dbReference type="InterPro" id="IPR033469">
    <property type="entry name" value="CYTH-like_dom_sf"/>
</dbReference>
<dbReference type="Proteomes" id="UP000677082">
    <property type="component" value="Unassembled WGS sequence"/>
</dbReference>
<accession>A0A919T8E4</accession>
<keyword evidence="3" id="KW-1185">Reference proteome</keyword>
<dbReference type="Pfam" id="PF09359">
    <property type="entry name" value="VTC"/>
    <property type="match status" value="1"/>
</dbReference>
<protein>
    <submittedName>
        <fullName evidence="2">VTC domain-containing protein</fullName>
    </submittedName>
</protein>
<dbReference type="EMBL" id="BOQN01000038">
    <property type="protein sequence ID" value="GIM90915.1"/>
    <property type="molecule type" value="Genomic_DNA"/>
</dbReference>
<reference evidence="2 3" key="1">
    <citation type="submission" date="2021-03" db="EMBL/GenBank/DDBJ databases">
        <title>Whole genome shotgun sequence of Actinoplanes toevensis NBRC 105298.</title>
        <authorList>
            <person name="Komaki H."/>
            <person name="Tamura T."/>
        </authorList>
    </citation>
    <scope>NUCLEOTIDE SEQUENCE [LARGE SCALE GENOMIC DNA]</scope>
    <source>
        <strain evidence="2 3">NBRC 105298</strain>
    </source>
</reference>
<organism evidence="2 3">
    <name type="scientific">Paractinoplanes toevensis</name>
    <dbReference type="NCBI Taxonomy" id="571911"/>
    <lineage>
        <taxon>Bacteria</taxon>
        <taxon>Bacillati</taxon>
        <taxon>Actinomycetota</taxon>
        <taxon>Actinomycetes</taxon>
        <taxon>Micromonosporales</taxon>
        <taxon>Micromonosporaceae</taxon>
        <taxon>Paractinoplanes</taxon>
    </lineage>
</organism>
<sequence>MITELAPIGLHELVERAGLLTRIDRKYLLPASALPVILAGLPGDARILEIDGRRHFGYRSAYFDTPGLDSYRTTAQRRRRRFKLRIRSYLDSDLHLLEVKTRGPRGLTIKDRFPYAGDGVTLSPEMRAYAVRSLEAARVTVRDPRFEAVITTRFERITLLLPSTGSRATIDRGLTWTLPDGGALCLSDRMIVETKSARGASPLDRLLWSLSHRPCPISKYATGMAALHPDLPDNRWHRILRQHFRRSEAS</sequence>
<dbReference type="CDD" id="cd07750">
    <property type="entry name" value="PolyPPase_VTC_like"/>
    <property type="match status" value="1"/>
</dbReference>
<proteinExistence type="predicted"/>
<comment type="caution">
    <text evidence="2">The sequence shown here is derived from an EMBL/GenBank/DDBJ whole genome shotgun (WGS) entry which is preliminary data.</text>
</comment>
<name>A0A919T8E4_9ACTN</name>
<evidence type="ECO:0000313" key="2">
    <source>
        <dbReference type="EMBL" id="GIM90915.1"/>
    </source>
</evidence>
<dbReference type="SUPFAM" id="SSF55154">
    <property type="entry name" value="CYTH-like phosphatases"/>
    <property type="match status" value="1"/>
</dbReference>
<evidence type="ECO:0000313" key="3">
    <source>
        <dbReference type="Proteomes" id="UP000677082"/>
    </source>
</evidence>
<gene>
    <name evidence="2" type="ORF">Ato02nite_027080</name>
</gene>
<dbReference type="Gene3D" id="3.20.100.30">
    <property type="entry name" value="VTC, catalytic tunnel domain"/>
    <property type="match status" value="1"/>
</dbReference>
<evidence type="ECO:0000259" key="1">
    <source>
        <dbReference type="Pfam" id="PF09359"/>
    </source>
</evidence>
<dbReference type="RefSeq" id="WP_246606862.1">
    <property type="nucleotide sequence ID" value="NZ_BOQN01000038.1"/>
</dbReference>